<proteinExistence type="predicted"/>
<dbReference type="PANTHER" id="PTHR33406">
    <property type="entry name" value="MEMBRANE PROTEIN MJ1562-RELATED"/>
    <property type="match status" value="1"/>
</dbReference>
<feature type="transmembrane region" description="Helical" evidence="6">
    <location>
        <begin position="674"/>
        <end position="699"/>
    </location>
</feature>
<feature type="transmembrane region" description="Helical" evidence="6">
    <location>
        <begin position="186"/>
        <end position="212"/>
    </location>
</feature>
<comment type="subcellular location">
    <subcellularLocation>
        <location evidence="1">Cell membrane</location>
        <topology evidence="1">Multi-pass membrane protein</topology>
    </subcellularLocation>
</comment>
<dbReference type="AlphaFoldDB" id="A0A1Q8CYY9"/>
<accession>A0A1Q8CYY9</accession>
<comment type="caution">
    <text evidence="8">The sequence shown here is derived from an EMBL/GenBank/DDBJ whole genome shotgun (WGS) entry which is preliminary data.</text>
</comment>
<keyword evidence="3 6" id="KW-0812">Transmembrane</keyword>
<feature type="transmembrane region" description="Helical" evidence="6">
    <location>
        <begin position="372"/>
        <end position="391"/>
    </location>
</feature>
<feature type="transmembrane region" description="Helical" evidence="6">
    <location>
        <begin position="639"/>
        <end position="662"/>
    </location>
</feature>
<evidence type="ECO:0000256" key="5">
    <source>
        <dbReference type="ARBA" id="ARBA00023136"/>
    </source>
</evidence>
<feature type="domain" description="Membrane transport protein MMPL" evidence="7">
    <location>
        <begin position="399"/>
        <end position="713"/>
    </location>
</feature>
<evidence type="ECO:0000313" key="9">
    <source>
        <dbReference type="Proteomes" id="UP000185596"/>
    </source>
</evidence>
<protein>
    <submittedName>
        <fullName evidence="8">RND transporter</fullName>
    </submittedName>
</protein>
<feature type="transmembrane region" description="Helical" evidence="6">
    <location>
        <begin position="556"/>
        <end position="577"/>
    </location>
</feature>
<dbReference type="OrthoDB" id="7051771at2"/>
<evidence type="ECO:0000256" key="1">
    <source>
        <dbReference type="ARBA" id="ARBA00004651"/>
    </source>
</evidence>
<gene>
    <name evidence="8" type="ORF">BU204_01135</name>
</gene>
<evidence type="ECO:0000256" key="3">
    <source>
        <dbReference type="ARBA" id="ARBA00022692"/>
    </source>
</evidence>
<feature type="transmembrane region" description="Helical" evidence="6">
    <location>
        <begin position="301"/>
        <end position="329"/>
    </location>
</feature>
<dbReference type="InterPro" id="IPR050545">
    <property type="entry name" value="Mycobact_MmpL"/>
</dbReference>
<dbReference type="InterPro" id="IPR004869">
    <property type="entry name" value="MMPL_dom"/>
</dbReference>
<evidence type="ECO:0000256" key="4">
    <source>
        <dbReference type="ARBA" id="ARBA00022989"/>
    </source>
</evidence>
<keyword evidence="2" id="KW-1003">Cell membrane</keyword>
<evidence type="ECO:0000313" key="8">
    <source>
        <dbReference type="EMBL" id="OLF19556.1"/>
    </source>
</evidence>
<reference evidence="8 9" key="1">
    <citation type="submission" date="2016-12" db="EMBL/GenBank/DDBJ databases">
        <title>The draft genome sequence of Actinophytocola sp. 11-183.</title>
        <authorList>
            <person name="Wang W."/>
            <person name="Yuan L."/>
        </authorList>
    </citation>
    <scope>NUCLEOTIDE SEQUENCE [LARGE SCALE GENOMIC DNA]</scope>
    <source>
        <strain evidence="8 9">11-183</strain>
    </source>
</reference>
<dbReference type="EMBL" id="MSIE01000001">
    <property type="protein sequence ID" value="OLF19556.1"/>
    <property type="molecule type" value="Genomic_DNA"/>
</dbReference>
<organism evidence="8 9">
    <name type="scientific">Actinophytocola xanthii</name>
    <dbReference type="NCBI Taxonomy" id="1912961"/>
    <lineage>
        <taxon>Bacteria</taxon>
        <taxon>Bacillati</taxon>
        <taxon>Actinomycetota</taxon>
        <taxon>Actinomycetes</taxon>
        <taxon>Pseudonocardiales</taxon>
        <taxon>Pseudonocardiaceae</taxon>
    </lineage>
</organism>
<feature type="transmembrane region" description="Helical" evidence="6">
    <location>
        <begin position="271"/>
        <end position="295"/>
    </location>
</feature>
<dbReference type="GO" id="GO:0005886">
    <property type="term" value="C:plasma membrane"/>
    <property type="evidence" value="ECO:0007669"/>
    <property type="project" value="UniProtKB-SubCell"/>
</dbReference>
<dbReference type="Proteomes" id="UP000185596">
    <property type="component" value="Unassembled WGS sequence"/>
</dbReference>
<feature type="transmembrane region" description="Helical" evidence="6">
    <location>
        <begin position="597"/>
        <end position="618"/>
    </location>
</feature>
<dbReference type="SUPFAM" id="SSF82866">
    <property type="entry name" value="Multidrug efflux transporter AcrB transmembrane domain"/>
    <property type="match status" value="2"/>
</dbReference>
<dbReference type="PANTHER" id="PTHR33406:SF13">
    <property type="entry name" value="MEMBRANE PROTEIN YDFJ"/>
    <property type="match status" value="1"/>
</dbReference>
<evidence type="ECO:0000256" key="6">
    <source>
        <dbReference type="SAM" id="Phobius"/>
    </source>
</evidence>
<keyword evidence="4 6" id="KW-1133">Transmembrane helix</keyword>
<feature type="domain" description="Membrane transport protein MMPL" evidence="7">
    <location>
        <begin position="66"/>
        <end position="370"/>
    </location>
</feature>
<keyword evidence="5 6" id="KW-0472">Membrane</keyword>
<feature type="transmembrane region" description="Helical" evidence="6">
    <location>
        <begin position="232"/>
        <end position="250"/>
    </location>
</feature>
<feature type="transmembrane region" description="Helical" evidence="6">
    <location>
        <begin position="22"/>
        <end position="41"/>
    </location>
</feature>
<dbReference type="Gene3D" id="1.20.1640.10">
    <property type="entry name" value="Multidrug efflux transporter AcrB transmembrane domain"/>
    <property type="match status" value="2"/>
</dbReference>
<evidence type="ECO:0000256" key="2">
    <source>
        <dbReference type="ARBA" id="ARBA00022475"/>
    </source>
</evidence>
<feature type="transmembrane region" description="Helical" evidence="6">
    <location>
        <begin position="529"/>
        <end position="549"/>
    </location>
</feature>
<evidence type="ECO:0000259" key="7">
    <source>
        <dbReference type="Pfam" id="PF03176"/>
    </source>
</evidence>
<dbReference type="Pfam" id="PF03176">
    <property type="entry name" value="MMPL"/>
    <property type="match status" value="2"/>
</dbReference>
<name>A0A1Q8CYY9_9PSEU</name>
<keyword evidence="9" id="KW-1185">Reference proteome</keyword>
<sequence length="729" mass="77068">MGKPMLTVRIARWSAEHPWRAIGAWILFVAVCVGAGTFAGTKQAEFDDNPKGELATYQSIVDESGFQRPATENVLISAREGDLDTSRAMAAADDVRAEMGALSGVDSVSDAVPSPKGTAVLVNVELRGERDSAEDHVQPLLDTTAAVQDRYPDLRVEQVGGASLDKALSETLGADFQKAELISIPVTLLIMLVVFGALIAAGVPVLLAMSAVGSALGLSALVSHLIPATDNTSSMILLIGMAVGVDYSLFYIRREREERARGAGHVDAVEIAAATSGHAIVVSGVAVTVAMAGMFVVNDIVFSSIAVGTILVVLVAMIGSITVLPALLAKLGRWVDRPRVPWLWRLSMRQKSEPRFWRAVLRPSLRRPRTTLAISAGLLAALAVPAFGMTLNAPSEADLPRSIPIMQSYDRMTEAFPSTGASHQIAVRVPADQTAAARRAVDDLLDRLAADEDFAHDRPAEVTEAASGRILLVSAAIPYGGGSAEADRSLATLRTELLPATVGTVAGAEFAVSGQTAGENDFVDTMSDALLWVIGFVLLLTFLVMLWAFRAPVIALSAIGLNLLSAGAAYGVLVLVFQNTWAEGLLGFTSTGGVVAWLPVILFVTLFGLSMDYHVFVVSRIREAAANGALDTREAVAAGITRSAGVVTSAAAVMIGVFSIFATLSTIDMKQMGVGLATAILLDATLIRAVVLPALMATLGRANWWTPRWLRPRERPDARPEPKVLEPVG</sequence>